<keyword evidence="1" id="KW-0732">Signal</keyword>
<dbReference type="Proteomes" id="UP000238327">
    <property type="component" value="Chromosome"/>
</dbReference>
<dbReference type="Pfam" id="PF16868">
    <property type="entry name" value="NMT1_3"/>
    <property type="match status" value="1"/>
</dbReference>
<feature type="signal peptide" evidence="1">
    <location>
        <begin position="1"/>
        <end position="28"/>
    </location>
</feature>
<dbReference type="NCBIfam" id="TIGR02122">
    <property type="entry name" value="TRAP_TAXI"/>
    <property type="match status" value="1"/>
</dbReference>
<sequence>MKKFAISGVFTSVAAALALSATSSLSHAQERFVTIGTGGQTGVYYVAGQSICRFVNRLGTDQGVRCNAPSTAASVYNINALRTGEFNFGFIQSDHQYKAMNGLAPFDKQGPMEEMRSVLSMQTEVLTILASVASGVESFDDLAGKRVNIGVPGSGSRDTFEEVMEAKGWTRSSFALAAELRPAEMASAMADNRLDVMTYVVGHPNGAIQEGLSVVSGKLIPVEGPDIDKFLEEKTYYIKTEVPGGLYPGVDQPVPSLGGKALLAASSKTDPELVYLVVKSIFENFDRFKRLHPAFANLEEKEMISAGLSAPLHEGAERYYKERGWL</sequence>
<dbReference type="InterPro" id="IPR011852">
    <property type="entry name" value="TRAP_TAXI"/>
</dbReference>
<reference evidence="2 3" key="1">
    <citation type="submission" date="2018-03" db="EMBL/GenBank/DDBJ databases">
        <title>Complete genome sequence and methylome analysis of Pseudomonas mendocina NEB 698.</title>
        <authorList>
            <person name="Morgan R.D."/>
        </authorList>
    </citation>
    <scope>NUCLEOTIDE SEQUENCE [LARGE SCALE GENOMIC DNA]</scope>
    <source>
        <strain evidence="2 3">NEB698</strain>
    </source>
</reference>
<evidence type="ECO:0000313" key="3">
    <source>
        <dbReference type="Proteomes" id="UP000238327"/>
    </source>
</evidence>
<dbReference type="CDD" id="cd13568">
    <property type="entry name" value="PBP2_TAXI_TRAP_like_3"/>
    <property type="match status" value="1"/>
</dbReference>
<dbReference type="RefSeq" id="WP_106738095.1">
    <property type="nucleotide sequence ID" value="NZ_CP027657.1"/>
</dbReference>
<proteinExistence type="predicted"/>
<dbReference type="PANTHER" id="PTHR42941:SF1">
    <property type="entry name" value="SLL1037 PROTEIN"/>
    <property type="match status" value="1"/>
</dbReference>
<protein>
    <submittedName>
        <fullName evidence="2">C4-dicarboxylate ABC transporter substrate-binding protein</fullName>
    </submittedName>
</protein>
<name>A0A2R3QNE1_ECTME</name>
<dbReference type="AlphaFoldDB" id="A0A2R3QNE1"/>
<dbReference type="OrthoDB" id="9776669at2"/>
<gene>
    <name evidence="2" type="ORF">C7A17_11105</name>
</gene>
<dbReference type="SUPFAM" id="SSF53850">
    <property type="entry name" value="Periplasmic binding protein-like II"/>
    <property type="match status" value="1"/>
</dbReference>
<dbReference type="PANTHER" id="PTHR42941">
    <property type="entry name" value="SLL1037 PROTEIN"/>
    <property type="match status" value="1"/>
</dbReference>
<evidence type="ECO:0000313" key="2">
    <source>
        <dbReference type="EMBL" id="AVO53296.1"/>
    </source>
</evidence>
<accession>A0A2R3QNE1</accession>
<evidence type="ECO:0000256" key="1">
    <source>
        <dbReference type="SAM" id="SignalP"/>
    </source>
</evidence>
<feature type="chain" id="PRO_5015315441" evidence="1">
    <location>
        <begin position="29"/>
        <end position="326"/>
    </location>
</feature>
<organism evidence="2 3">
    <name type="scientific">Ectopseudomonas mendocina</name>
    <name type="common">Pseudomonas mendocina</name>
    <dbReference type="NCBI Taxonomy" id="300"/>
    <lineage>
        <taxon>Bacteria</taxon>
        <taxon>Pseudomonadati</taxon>
        <taxon>Pseudomonadota</taxon>
        <taxon>Gammaproteobacteria</taxon>
        <taxon>Pseudomonadales</taxon>
        <taxon>Pseudomonadaceae</taxon>
        <taxon>Ectopseudomonas</taxon>
    </lineage>
</organism>
<dbReference type="Gene3D" id="3.40.190.10">
    <property type="entry name" value="Periplasmic binding protein-like II"/>
    <property type="match status" value="2"/>
</dbReference>
<dbReference type="EMBL" id="CP027657">
    <property type="protein sequence ID" value="AVO53296.1"/>
    <property type="molecule type" value="Genomic_DNA"/>
</dbReference>